<organism evidence="2 3">
    <name type="scientific">Oryza sativa subsp. japonica</name>
    <name type="common">Rice</name>
    <dbReference type="NCBI Taxonomy" id="39947"/>
    <lineage>
        <taxon>Eukaryota</taxon>
        <taxon>Viridiplantae</taxon>
        <taxon>Streptophyta</taxon>
        <taxon>Embryophyta</taxon>
        <taxon>Tracheophyta</taxon>
        <taxon>Spermatophyta</taxon>
        <taxon>Magnoliopsida</taxon>
        <taxon>Liliopsida</taxon>
        <taxon>Poales</taxon>
        <taxon>Poaceae</taxon>
        <taxon>BOP clade</taxon>
        <taxon>Oryzoideae</taxon>
        <taxon>Oryzeae</taxon>
        <taxon>Oryzinae</taxon>
        <taxon>Oryza</taxon>
        <taxon>Oryza sativa</taxon>
    </lineage>
</organism>
<evidence type="ECO:0000313" key="1">
    <source>
        <dbReference type="EMBL" id="BAD28465.1"/>
    </source>
</evidence>
<reference evidence="2" key="2">
    <citation type="submission" date="2003-01" db="EMBL/GenBank/DDBJ databases">
        <title>Oryza sativa nipponbare(GA3) genomic DNA, chromosome 2, PAC clone:P0264G11.</title>
        <authorList>
            <person name="Sasaki T."/>
            <person name="Matsumoto T."/>
            <person name="Katayose Y."/>
        </authorList>
    </citation>
    <scope>NUCLEOTIDE SEQUENCE</scope>
</reference>
<sequence>MLFLLPSTSLHRLVGRPRLLSQPSLCSHLWIFIRPPTAGAVLHAPRSPPLKDVTWDLTDASTVGTSPSTSPPDWLLDFLPAHCQGALRLIFATTPLPSVPACSSAPFLASLLLLDPRRPRCTTPTILPPVGLATHRFSPPALIVGHHLLAAPSAREMSLSLHLRWWGHLTPCHF</sequence>
<evidence type="ECO:0000313" key="2">
    <source>
        <dbReference type="EMBL" id="BAD29591.1"/>
    </source>
</evidence>
<dbReference type="AlphaFoldDB" id="Q6EP29"/>
<reference evidence="1" key="1">
    <citation type="submission" date="2002-05" db="EMBL/GenBank/DDBJ databases">
        <title>Oryza sativa nipponbare(GA3) genomic DNA, chromosome 2, BAC clone:OJ1282_E10.</title>
        <authorList>
            <person name="Sasaki T."/>
            <person name="Matsumoto T."/>
            <person name="Katayose Y."/>
        </authorList>
    </citation>
    <scope>NUCLEOTIDE SEQUENCE</scope>
</reference>
<reference evidence="3" key="3">
    <citation type="journal article" date="2005" name="Nature">
        <title>The map-based sequence of the rice genome.</title>
        <authorList>
            <consortium name="International rice genome sequencing project (IRGSP)"/>
            <person name="Matsumoto T."/>
            <person name="Wu J."/>
            <person name="Kanamori H."/>
            <person name="Katayose Y."/>
            <person name="Fujisawa M."/>
            <person name="Namiki N."/>
            <person name="Mizuno H."/>
            <person name="Yamamoto K."/>
            <person name="Antonio B.A."/>
            <person name="Baba T."/>
            <person name="Sakata K."/>
            <person name="Nagamura Y."/>
            <person name="Aoki H."/>
            <person name="Arikawa K."/>
            <person name="Arita K."/>
            <person name="Bito T."/>
            <person name="Chiden Y."/>
            <person name="Fujitsuka N."/>
            <person name="Fukunaka R."/>
            <person name="Hamada M."/>
            <person name="Harada C."/>
            <person name="Hayashi A."/>
            <person name="Hijishita S."/>
            <person name="Honda M."/>
            <person name="Hosokawa S."/>
            <person name="Ichikawa Y."/>
            <person name="Idonuma A."/>
            <person name="Iijima M."/>
            <person name="Ikeda M."/>
            <person name="Ikeno M."/>
            <person name="Ito K."/>
            <person name="Ito S."/>
            <person name="Ito T."/>
            <person name="Ito Y."/>
            <person name="Ito Y."/>
            <person name="Iwabuchi A."/>
            <person name="Kamiya K."/>
            <person name="Karasawa W."/>
            <person name="Kurita K."/>
            <person name="Katagiri S."/>
            <person name="Kikuta A."/>
            <person name="Kobayashi H."/>
            <person name="Kobayashi N."/>
            <person name="Machita K."/>
            <person name="Maehara T."/>
            <person name="Masukawa M."/>
            <person name="Mizubayashi T."/>
            <person name="Mukai Y."/>
            <person name="Nagasaki H."/>
            <person name="Nagata Y."/>
            <person name="Naito S."/>
            <person name="Nakashima M."/>
            <person name="Nakama Y."/>
            <person name="Nakamichi Y."/>
            <person name="Nakamura M."/>
            <person name="Meguro A."/>
            <person name="Negishi M."/>
            <person name="Ohta I."/>
            <person name="Ohta T."/>
            <person name="Okamoto M."/>
            <person name="Ono N."/>
            <person name="Saji S."/>
            <person name="Sakaguchi M."/>
            <person name="Sakai K."/>
            <person name="Shibata M."/>
            <person name="Shimokawa T."/>
            <person name="Song J."/>
            <person name="Takazaki Y."/>
            <person name="Terasawa K."/>
            <person name="Tsugane M."/>
            <person name="Tsuji K."/>
            <person name="Ueda S."/>
            <person name="Waki K."/>
            <person name="Yamagata H."/>
            <person name="Yamamoto M."/>
            <person name="Yamamoto S."/>
            <person name="Yamane H."/>
            <person name="Yoshiki S."/>
            <person name="Yoshihara R."/>
            <person name="Yukawa K."/>
            <person name="Zhong H."/>
            <person name="Yano M."/>
            <person name="Yuan Q."/>
            <person name="Ouyang S."/>
            <person name="Liu J."/>
            <person name="Jones K.M."/>
            <person name="Gansberger K."/>
            <person name="Moffat K."/>
            <person name="Hill J."/>
            <person name="Bera J."/>
            <person name="Fadrosh D."/>
            <person name="Jin S."/>
            <person name="Johri S."/>
            <person name="Kim M."/>
            <person name="Overton L."/>
            <person name="Reardon M."/>
            <person name="Tsitrin T."/>
            <person name="Vuong H."/>
            <person name="Weaver B."/>
            <person name="Ciecko A."/>
            <person name="Tallon L."/>
            <person name="Jackson J."/>
            <person name="Pai G."/>
            <person name="Aken S.V."/>
            <person name="Utterback T."/>
            <person name="Reidmuller S."/>
            <person name="Feldblyum T."/>
            <person name="Hsiao J."/>
            <person name="Zismann V."/>
            <person name="Iobst S."/>
            <person name="de Vazeille A.R."/>
            <person name="Buell C.R."/>
            <person name="Ying K."/>
            <person name="Li Y."/>
            <person name="Lu T."/>
            <person name="Huang Y."/>
            <person name="Zhao Q."/>
            <person name="Feng Q."/>
            <person name="Zhang L."/>
            <person name="Zhu J."/>
            <person name="Weng Q."/>
            <person name="Mu J."/>
            <person name="Lu Y."/>
            <person name="Fan D."/>
            <person name="Liu Y."/>
            <person name="Guan J."/>
            <person name="Zhang Y."/>
            <person name="Yu S."/>
            <person name="Liu X."/>
            <person name="Zhang Y."/>
            <person name="Hong G."/>
            <person name="Han B."/>
            <person name="Choisne N."/>
            <person name="Demange N."/>
            <person name="Orjeda G."/>
            <person name="Samain S."/>
            <person name="Cattolico L."/>
            <person name="Pelletier E."/>
            <person name="Couloux A."/>
            <person name="Segurens B."/>
            <person name="Wincker P."/>
            <person name="D'Hont A."/>
            <person name="Scarpelli C."/>
            <person name="Weissenbach J."/>
            <person name="Salanoubat M."/>
            <person name="Quetier F."/>
            <person name="Yu Y."/>
            <person name="Kim H.R."/>
            <person name="Rambo T."/>
            <person name="Currie J."/>
            <person name="Collura K."/>
            <person name="Luo M."/>
            <person name="Yang T."/>
            <person name="Ammiraju J.S.S."/>
            <person name="Engler F."/>
            <person name="Soderlund C."/>
            <person name="Wing R.A."/>
            <person name="Palmer L.E."/>
            <person name="de la Bastide M."/>
            <person name="Spiegel L."/>
            <person name="Nascimento L."/>
            <person name="Zutavern T."/>
            <person name="O'Shaughnessy A."/>
            <person name="Dike S."/>
            <person name="Dedhia N."/>
            <person name="Preston R."/>
            <person name="Balija V."/>
            <person name="McCombie W.R."/>
            <person name="Chow T."/>
            <person name="Chen H."/>
            <person name="Chung M."/>
            <person name="Chen C."/>
            <person name="Shaw J."/>
            <person name="Wu H."/>
            <person name="Hsiao K."/>
            <person name="Chao Y."/>
            <person name="Chu M."/>
            <person name="Cheng C."/>
            <person name="Hour A."/>
            <person name="Lee P."/>
            <person name="Lin S."/>
            <person name="Lin Y."/>
            <person name="Liou J."/>
            <person name="Liu S."/>
            <person name="Hsing Y."/>
            <person name="Raghuvanshi S."/>
            <person name="Mohanty A."/>
            <person name="Bharti A.K."/>
            <person name="Gaur A."/>
            <person name="Gupta V."/>
            <person name="Kumar D."/>
            <person name="Ravi V."/>
            <person name="Vij S."/>
            <person name="Kapur A."/>
            <person name="Khurana P."/>
            <person name="Khurana P."/>
            <person name="Khurana J.P."/>
            <person name="Tyagi A.K."/>
            <person name="Gaikwad K."/>
            <person name="Singh A."/>
            <person name="Dalal V."/>
            <person name="Srivastava S."/>
            <person name="Dixit A."/>
            <person name="Pal A.K."/>
            <person name="Ghazi I.A."/>
            <person name="Yadav M."/>
            <person name="Pandit A."/>
            <person name="Bhargava A."/>
            <person name="Sureshbabu K."/>
            <person name="Batra K."/>
            <person name="Sharma T.R."/>
            <person name="Mohapatra T."/>
            <person name="Singh N.K."/>
            <person name="Messing J."/>
            <person name="Nelson A.B."/>
            <person name="Fuks G."/>
            <person name="Kavchok S."/>
            <person name="Keizer G."/>
            <person name="Linton E."/>
            <person name="Llaca V."/>
            <person name="Song R."/>
            <person name="Tanyolac B."/>
            <person name="Young S."/>
            <person name="Ho-Il K."/>
            <person name="Hahn J.H."/>
            <person name="Sangsakoo G."/>
            <person name="Vanavichit A."/>
            <person name="de Mattos Luiz.A.T."/>
            <person name="Zimmer P.D."/>
            <person name="Malone G."/>
            <person name="Dellagostin O."/>
            <person name="de Oliveira A.C."/>
            <person name="Bevan M."/>
            <person name="Bancroft I."/>
            <person name="Minx P."/>
            <person name="Cordum H."/>
            <person name="Wilson R."/>
            <person name="Cheng Z."/>
            <person name="Jin W."/>
            <person name="Jiang J."/>
            <person name="Leong S.A."/>
            <person name="Iwama H."/>
            <person name="Gojobori T."/>
            <person name="Itoh T."/>
            <person name="Niimura Y."/>
            <person name="Fujii Y."/>
            <person name="Habara T."/>
            <person name="Sakai H."/>
            <person name="Sato Y."/>
            <person name="Wilson G."/>
            <person name="Kumar K."/>
            <person name="McCouch S."/>
            <person name="Juretic N."/>
            <person name="Hoen D."/>
            <person name="Wright S."/>
            <person name="Bruskiewich R."/>
            <person name="Bureau T."/>
            <person name="Miyao A."/>
            <person name="Hirochika H."/>
            <person name="Nishikawa T."/>
            <person name="Kadowaki K."/>
            <person name="Sugiura M."/>
            <person name="Burr B."/>
            <person name="Sasaki T."/>
        </authorList>
    </citation>
    <scope>NUCLEOTIDE SEQUENCE [LARGE SCALE GENOMIC DNA]</scope>
    <source>
        <strain evidence="3">cv. Nipponbare</strain>
    </source>
</reference>
<protein>
    <submittedName>
        <fullName evidence="2">Uncharacterized protein</fullName>
    </submittedName>
</protein>
<proteinExistence type="predicted"/>
<dbReference type="EMBL" id="AP006187">
    <property type="protein sequence ID" value="BAD29591.1"/>
    <property type="molecule type" value="Genomic_DNA"/>
</dbReference>
<dbReference type="EMBL" id="AP005290">
    <property type="protein sequence ID" value="BAD28465.1"/>
    <property type="molecule type" value="Genomic_DNA"/>
</dbReference>
<name>Q6EP29_ORYSJ</name>
<gene>
    <name evidence="1" type="ORF">OJ1282_E10.27</name>
    <name evidence="2" type="ORF">P0264G11.6</name>
</gene>
<evidence type="ECO:0000313" key="3">
    <source>
        <dbReference type="Proteomes" id="UP000000763"/>
    </source>
</evidence>
<accession>Q6EP29</accession>
<dbReference type="Proteomes" id="UP000000763">
    <property type="component" value="Chromosome 2"/>
</dbReference>
<reference evidence="3" key="4">
    <citation type="journal article" date="2008" name="Nucleic Acids Res.">
        <title>The rice annotation project database (RAP-DB): 2008 update.</title>
        <authorList>
            <consortium name="The rice annotation project (RAP)"/>
        </authorList>
    </citation>
    <scope>GENOME REANNOTATION</scope>
    <source>
        <strain evidence="3">cv. Nipponbare</strain>
    </source>
</reference>